<dbReference type="InterPro" id="IPR002504">
    <property type="entry name" value="NADK"/>
</dbReference>
<dbReference type="InterPro" id="IPR017438">
    <property type="entry name" value="ATP-NAD_kinase_N"/>
</dbReference>
<dbReference type="PANTHER" id="PTHR13158:SF5">
    <property type="entry name" value="NAD KINASE 2, MITOCHONDRIAL"/>
    <property type="match status" value="1"/>
</dbReference>
<dbReference type="GO" id="GO:0019674">
    <property type="term" value="P:NAD+ metabolic process"/>
    <property type="evidence" value="ECO:0007669"/>
    <property type="project" value="InterPro"/>
</dbReference>
<keyword evidence="6" id="KW-0520">NAD</keyword>
<dbReference type="SUPFAM" id="SSF111331">
    <property type="entry name" value="NAD kinase/diacylglycerol kinase-like"/>
    <property type="match status" value="1"/>
</dbReference>
<keyword evidence="4" id="KW-0418">Kinase</keyword>
<dbReference type="GO" id="GO:0003951">
    <property type="term" value="F:NAD+ kinase activity"/>
    <property type="evidence" value="ECO:0007669"/>
    <property type="project" value="UniProtKB-EC"/>
</dbReference>
<organism evidence="7 8">
    <name type="scientific">Cotesia congregata</name>
    <name type="common">Parasitoid wasp</name>
    <name type="synonym">Apanteles congregatus</name>
    <dbReference type="NCBI Taxonomy" id="51543"/>
    <lineage>
        <taxon>Eukaryota</taxon>
        <taxon>Metazoa</taxon>
        <taxon>Ecdysozoa</taxon>
        <taxon>Arthropoda</taxon>
        <taxon>Hexapoda</taxon>
        <taxon>Insecta</taxon>
        <taxon>Pterygota</taxon>
        <taxon>Neoptera</taxon>
        <taxon>Endopterygota</taxon>
        <taxon>Hymenoptera</taxon>
        <taxon>Apocrita</taxon>
        <taxon>Ichneumonoidea</taxon>
        <taxon>Braconidae</taxon>
        <taxon>Microgastrinae</taxon>
        <taxon>Cotesia</taxon>
    </lineage>
</organism>
<name>A0A8J2H8D2_COTCN</name>
<keyword evidence="8" id="KW-1185">Reference proteome</keyword>
<accession>A0A8J2H8D2</accession>
<protein>
    <recommendedName>
        <fullName evidence="2">NAD(+) kinase</fullName>
        <ecNumber evidence="2">2.7.1.23</ecNumber>
    </recommendedName>
</protein>
<dbReference type="EMBL" id="CAJNRD030001118">
    <property type="protein sequence ID" value="CAG5083312.1"/>
    <property type="molecule type" value="Genomic_DNA"/>
</dbReference>
<comment type="similarity">
    <text evidence="1">Belongs to the NAD kinase family.</text>
</comment>
<evidence type="ECO:0000256" key="1">
    <source>
        <dbReference type="ARBA" id="ARBA00010995"/>
    </source>
</evidence>
<evidence type="ECO:0000256" key="2">
    <source>
        <dbReference type="ARBA" id="ARBA00012120"/>
    </source>
</evidence>
<evidence type="ECO:0000256" key="5">
    <source>
        <dbReference type="ARBA" id="ARBA00022857"/>
    </source>
</evidence>
<gene>
    <name evidence="7" type="ORF">HICCMSTLAB_LOCUS3801</name>
</gene>
<keyword evidence="3" id="KW-0808">Transferase</keyword>
<sequence>MTVFVSCFRREAGRILLSLQTFSKNSLNLSIMRHQSSSLVPERVLIVSKVSRYQFERSQEPDIDDREFKSRLLDRGANYDSMLASHEKNKIVEMKLVDTLKKKNNINYQITDRFTIKKADFDWADLVIAIGGDGTFLLGANFIMDNKKPILGINSDPDSSEGYLMLHRRYTDDIPKIFELLTAGDYEFVMRTRIGVTLQGEKSKIWQQPFHMHEKNQIPGYENYQTDFSKELESGGRKFHQRKLPWLALNEVFIGEALSAKTSLLEIRMDDEENYHKFKSSGICISTGTGSSSWYKAINSLTPQIVKEVLNVATLNNKYTDKEIEKISNDYNNRLQFKSDDTRISYAIRDIILNEIWPLPKTMKPRGFCNRLTIRSHCYDGGLVLDGGIGVPFNIGTIALLETNPDDALRTIKLPN</sequence>
<dbReference type="EC" id="2.7.1.23" evidence="2"/>
<evidence type="ECO:0000313" key="7">
    <source>
        <dbReference type="EMBL" id="CAG5083312.1"/>
    </source>
</evidence>
<dbReference type="InterPro" id="IPR016064">
    <property type="entry name" value="NAD/diacylglycerol_kinase_sf"/>
</dbReference>
<evidence type="ECO:0000313" key="8">
    <source>
        <dbReference type="Proteomes" id="UP000786811"/>
    </source>
</evidence>
<dbReference type="Gene3D" id="3.40.50.10330">
    <property type="entry name" value="Probable inorganic polyphosphate/atp-NAD kinase, domain 1"/>
    <property type="match status" value="1"/>
</dbReference>
<comment type="caution">
    <text evidence="7">The sequence shown here is derived from an EMBL/GenBank/DDBJ whole genome shotgun (WGS) entry which is preliminary data.</text>
</comment>
<evidence type="ECO:0000256" key="6">
    <source>
        <dbReference type="ARBA" id="ARBA00023027"/>
    </source>
</evidence>
<proteinExistence type="inferred from homology"/>
<dbReference type="Proteomes" id="UP000786811">
    <property type="component" value="Unassembled WGS sequence"/>
</dbReference>
<dbReference type="GO" id="GO:0005739">
    <property type="term" value="C:mitochondrion"/>
    <property type="evidence" value="ECO:0007669"/>
    <property type="project" value="TreeGrafter"/>
</dbReference>
<reference evidence="7" key="1">
    <citation type="submission" date="2021-04" db="EMBL/GenBank/DDBJ databases">
        <authorList>
            <person name="Chebbi M.A.C M."/>
        </authorList>
    </citation>
    <scope>NUCLEOTIDE SEQUENCE</scope>
</reference>
<evidence type="ECO:0000256" key="3">
    <source>
        <dbReference type="ARBA" id="ARBA00022679"/>
    </source>
</evidence>
<dbReference type="Pfam" id="PF01513">
    <property type="entry name" value="NAD_kinase"/>
    <property type="match status" value="1"/>
</dbReference>
<dbReference type="OrthoDB" id="185618at2759"/>
<evidence type="ECO:0000256" key="4">
    <source>
        <dbReference type="ARBA" id="ARBA00022777"/>
    </source>
</evidence>
<dbReference type="InterPro" id="IPR017437">
    <property type="entry name" value="ATP-NAD_kinase_PpnK-typ_C"/>
</dbReference>
<dbReference type="AlphaFoldDB" id="A0A8J2H8D2"/>
<keyword evidence="5" id="KW-0521">NADP</keyword>
<dbReference type="Gene3D" id="2.60.200.30">
    <property type="entry name" value="Probable inorganic polyphosphate/atp-NAD kinase, domain 2"/>
    <property type="match status" value="1"/>
</dbReference>
<dbReference type="PANTHER" id="PTHR13158">
    <property type="match status" value="1"/>
</dbReference>
<dbReference type="GO" id="GO:0006741">
    <property type="term" value="P:NADP+ biosynthetic process"/>
    <property type="evidence" value="ECO:0007669"/>
    <property type="project" value="InterPro"/>
</dbReference>